<dbReference type="GO" id="GO:0016301">
    <property type="term" value="F:kinase activity"/>
    <property type="evidence" value="ECO:0007669"/>
    <property type="project" value="UniProtKB-KW"/>
</dbReference>
<dbReference type="Gene3D" id="3.40.1190.20">
    <property type="match status" value="1"/>
</dbReference>
<dbReference type="EMBL" id="SODD01000024">
    <property type="protein sequence ID" value="TDW16397.1"/>
    <property type="molecule type" value="Genomic_DNA"/>
</dbReference>
<protein>
    <submittedName>
        <fullName evidence="4">Sugar/nucleoside kinase (Ribokinase family)</fullName>
    </submittedName>
</protein>
<reference evidence="4 5" key="1">
    <citation type="submission" date="2019-03" db="EMBL/GenBank/DDBJ databases">
        <title>Genomic Encyclopedia of Type Strains, Phase IV (KMG-IV): sequencing the most valuable type-strain genomes for metagenomic binning, comparative biology and taxonomic classification.</title>
        <authorList>
            <person name="Goeker M."/>
        </authorList>
    </citation>
    <scope>NUCLEOTIDE SEQUENCE [LARGE SCALE GENOMIC DNA]</scope>
    <source>
        <strain evidence="4 5">DSM 28867</strain>
    </source>
</reference>
<dbReference type="PANTHER" id="PTHR10584">
    <property type="entry name" value="SUGAR KINASE"/>
    <property type="match status" value="1"/>
</dbReference>
<dbReference type="RefSeq" id="WP_134169946.1">
    <property type="nucleotide sequence ID" value="NZ_SODD01000024.1"/>
</dbReference>
<proteinExistence type="predicted"/>
<comment type="caution">
    <text evidence="4">The sequence shown here is derived from an EMBL/GenBank/DDBJ whole genome shotgun (WGS) entry which is preliminary data.</text>
</comment>
<dbReference type="SUPFAM" id="SSF53613">
    <property type="entry name" value="Ribokinase-like"/>
    <property type="match status" value="1"/>
</dbReference>
<dbReference type="Proteomes" id="UP000294743">
    <property type="component" value="Unassembled WGS sequence"/>
</dbReference>
<keyword evidence="2 4" id="KW-0418">Kinase</keyword>
<name>A0A4R7ZFI6_9FIRM</name>
<dbReference type="InterPro" id="IPR029056">
    <property type="entry name" value="Ribokinase-like"/>
</dbReference>
<organism evidence="4 5">
    <name type="scientific">Breznakia blatticola</name>
    <dbReference type="NCBI Taxonomy" id="1754012"/>
    <lineage>
        <taxon>Bacteria</taxon>
        <taxon>Bacillati</taxon>
        <taxon>Bacillota</taxon>
        <taxon>Erysipelotrichia</taxon>
        <taxon>Erysipelotrichales</taxon>
        <taxon>Erysipelotrichaceae</taxon>
        <taxon>Breznakia</taxon>
    </lineage>
</organism>
<evidence type="ECO:0000259" key="3">
    <source>
        <dbReference type="Pfam" id="PF00294"/>
    </source>
</evidence>
<dbReference type="PANTHER" id="PTHR10584:SF157">
    <property type="entry name" value="SULFOFRUCTOSE KINASE"/>
    <property type="match status" value="1"/>
</dbReference>
<dbReference type="PROSITE" id="PS00584">
    <property type="entry name" value="PFKB_KINASES_2"/>
    <property type="match status" value="1"/>
</dbReference>
<evidence type="ECO:0000313" key="5">
    <source>
        <dbReference type="Proteomes" id="UP000294743"/>
    </source>
</evidence>
<evidence type="ECO:0000313" key="4">
    <source>
        <dbReference type="EMBL" id="TDW16397.1"/>
    </source>
</evidence>
<keyword evidence="5" id="KW-1185">Reference proteome</keyword>
<evidence type="ECO:0000256" key="2">
    <source>
        <dbReference type="ARBA" id="ARBA00022777"/>
    </source>
</evidence>
<feature type="domain" description="Carbohydrate kinase PfkB" evidence="3">
    <location>
        <begin position="3"/>
        <end position="288"/>
    </location>
</feature>
<dbReference type="OrthoDB" id="9775849at2"/>
<accession>A0A4R7ZFI6</accession>
<evidence type="ECO:0000256" key="1">
    <source>
        <dbReference type="ARBA" id="ARBA00022679"/>
    </source>
</evidence>
<sequence>MAIACIGQTVYDVTFLIEEEISENKKYKTKEKMECIGGPAANSAALCSLWNEDTYLVSRLGTDFYGDKIMKELDSKTSIKLSSMMISKEYSTPISTIITNKVNGNRTIVTYDEKEEVLDIPSFDSEPKVILVDGHFLSVALPTMKKYSDAITVMDAGSYNQEKHEMCTLVDYLVCSQDFAQQYCNRELNPDNNDDINDAFEKLSKLNPNCIVITFGDKGCYYQENEKIIHLPAFLTNTIDTTGAGDIFHGAFAYCIHNEFALRQALIYSSMAASISTETIGSYVSIPTLETVKERLNDI</sequence>
<dbReference type="InterPro" id="IPR002173">
    <property type="entry name" value="Carboh/pur_kinase_PfkB_CS"/>
</dbReference>
<dbReference type="GO" id="GO:0005829">
    <property type="term" value="C:cytosol"/>
    <property type="evidence" value="ECO:0007669"/>
    <property type="project" value="TreeGrafter"/>
</dbReference>
<dbReference type="Pfam" id="PF00294">
    <property type="entry name" value="PfkB"/>
    <property type="match status" value="1"/>
</dbReference>
<dbReference type="InterPro" id="IPR011611">
    <property type="entry name" value="PfkB_dom"/>
</dbReference>
<keyword evidence="1" id="KW-0808">Transferase</keyword>
<dbReference type="AlphaFoldDB" id="A0A4R7ZFI6"/>
<gene>
    <name evidence="4" type="ORF">EDD63_12424</name>
</gene>